<feature type="compositionally biased region" description="Basic and acidic residues" evidence="1">
    <location>
        <begin position="66"/>
        <end position="88"/>
    </location>
</feature>
<organism evidence="2 3">
    <name type="scientific">Trichoderma cornu-damae</name>
    <dbReference type="NCBI Taxonomy" id="654480"/>
    <lineage>
        <taxon>Eukaryota</taxon>
        <taxon>Fungi</taxon>
        <taxon>Dikarya</taxon>
        <taxon>Ascomycota</taxon>
        <taxon>Pezizomycotina</taxon>
        <taxon>Sordariomycetes</taxon>
        <taxon>Hypocreomycetidae</taxon>
        <taxon>Hypocreales</taxon>
        <taxon>Hypocreaceae</taxon>
        <taxon>Trichoderma</taxon>
    </lineage>
</organism>
<dbReference type="EMBL" id="JAIWOZ010000003">
    <property type="protein sequence ID" value="KAH6607600.1"/>
    <property type="molecule type" value="Genomic_DNA"/>
</dbReference>
<protein>
    <submittedName>
        <fullName evidence="2">Uncharacterized protein</fullName>
    </submittedName>
</protein>
<feature type="compositionally biased region" description="Gly residues" evidence="1">
    <location>
        <begin position="268"/>
        <end position="280"/>
    </location>
</feature>
<feature type="region of interest" description="Disordered" evidence="1">
    <location>
        <begin position="252"/>
        <end position="333"/>
    </location>
</feature>
<accession>A0A9P8QLH4</accession>
<reference evidence="2" key="1">
    <citation type="submission" date="2021-08" db="EMBL/GenBank/DDBJ databases">
        <title>Chromosome-Level Trichoderma cornu-damae using Hi-C Data.</title>
        <authorList>
            <person name="Kim C.S."/>
        </authorList>
    </citation>
    <scope>NUCLEOTIDE SEQUENCE</scope>
    <source>
        <strain evidence="2">KA19-0412C</strain>
    </source>
</reference>
<keyword evidence="3" id="KW-1185">Reference proteome</keyword>
<evidence type="ECO:0000313" key="3">
    <source>
        <dbReference type="Proteomes" id="UP000827724"/>
    </source>
</evidence>
<feature type="region of interest" description="Disordered" evidence="1">
    <location>
        <begin position="1"/>
        <end position="20"/>
    </location>
</feature>
<evidence type="ECO:0000256" key="1">
    <source>
        <dbReference type="SAM" id="MobiDB-lite"/>
    </source>
</evidence>
<feature type="compositionally biased region" description="Gly residues" evidence="1">
    <location>
        <begin position="136"/>
        <end position="145"/>
    </location>
</feature>
<feature type="compositionally biased region" description="Acidic residues" evidence="1">
    <location>
        <begin position="367"/>
        <end position="387"/>
    </location>
</feature>
<feature type="compositionally biased region" description="Basic and acidic residues" evidence="1">
    <location>
        <begin position="1"/>
        <end position="18"/>
    </location>
</feature>
<sequence length="566" mass="56142">MSVENSHCDDGIEADQKEAFQPMALSVANEIVDQQHGDEHDGNLEGVEAQVHLVVAHAPADDDQQGDEKQGDLHAGSDGDANGKVHLVLDGDGDGGGVLGGVADNGEQDEADKLLGQGAVLGDGVDGSDHVLGAEGNDGGGGGKGADGDEEVQLGILLLLVVVLLRVDEDAGHLLVAVLLDDAAADEGAGDHQALLEVRVRGPAAPGLGGHLLALLVEDLLVRLELEEQVGAVDDEQDDGGAAGELGHVIGGRVGGGVEDGGDDDGGGRQGQHGGGGLGHDGVEVLLRAAQAAEEEAEAHDQQQVGEDGADERGLDNGNLVVDEGDDGDDELDGIAERGVEQAAEGLAGPEGDLLGGEAQHGGKGDDGDEVDDEDGDAADGVDVVDGDADRGGNQQQVDPRVEQRPLDLVGHGEGLLGVDVADEAALLVRLLGLAGVGLVDGGLAEPPVLVPLAAIPQAIGVGLSLLDERPLVAVLARLLEGGFLGAGAGSGGGGVPQGGGGIGRGGGMGQVLAGGILLLALLLEARAVPGVGAPVTPGYVPEGVPRLVALAADGVRLALDVEVID</sequence>
<dbReference type="AlphaFoldDB" id="A0A9P8QLH4"/>
<feature type="region of interest" description="Disordered" evidence="1">
    <location>
        <begin position="348"/>
        <end position="402"/>
    </location>
</feature>
<gene>
    <name evidence="2" type="ORF">Trco_003913</name>
</gene>
<feature type="region of interest" description="Disordered" evidence="1">
    <location>
        <begin position="126"/>
        <end position="146"/>
    </location>
</feature>
<proteinExistence type="predicted"/>
<comment type="caution">
    <text evidence="2">The sequence shown here is derived from an EMBL/GenBank/DDBJ whole genome shotgun (WGS) entry which is preliminary data.</text>
</comment>
<dbReference type="Proteomes" id="UP000827724">
    <property type="component" value="Unassembled WGS sequence"/>
</dbReference>
<evidence type="ECO:0000313" key="2">
    <source>
        <dbReference type="EMBL" id="KAH6607600.1"/>
    </source>
</evidence>
<name>A0A9P8QLH4_9HYPO</name>
<feature type="compositionally biased region" description="Acidic residues" evidence="1">
    <location>
        <begin position="323"/>
        <end position="333"/>
    </location>
</feature>
<feature type="region of interest" description="Disordered" evidence="1">
    <location>
        <begin position="60"/>
        <end position="88"/>
    </location>
</feature>